<protein>
    <submittedName>
        <fullName evidence="1">Uncharacterized protein</fullName>
    </submittedName>
</protein>
<reference evidence="1" key="1">
    <citation type="submission" date="2014-09" db="EMBL/GenBank/DDBJ databases">
        <authorList>
            <person name="Magalhaes I.L.F."/>
            <person name="Oliveira U."/>
            <person name="Santos F.R."/>
            <person name="Vidigal T.H.D.A."/>
            <person name="Brescovit A.D."/>
            <person name="Santos A.J."/>
        </authorList>
    </citation>
    <scope>NUCLEOTIDE SEQUENCE</scope>
    <source>
        <tissue evidence="1">Shoot tissue taken approximately 20 cm above the soil surface</tissue>
    </source>
</reference>
<accession>A0A0A9VIW2</accession>
<evidence type="ECO:0000313" key="1">
    <source>
        <dbReference type="EMBL" id="JAE03584.1"/>
    </source>
</evidence>
<dbReference type="EMBL" id="GBRH01194312">
    <property type="protein sequence ID" value="JAE03584.1"/>
    <property type="molecule type" value="Transcribed_RNA"/>
</dbReference>
<reference evidence="1" key="2">
    <citation type="journal article" date="2015" name="Data Brief">
        <title>Shoot transcriptome of the giant reed, Arundo donax.</title>
        <authorList>
            <person name="Barrero R.A."/>
            <person name="Guerrero F.D."/>
            <person name="Moolhuijzen P."/>
            <person name="Goolsby J.A."/>
            <person name="Tidwell J."/>
            <person name="Bellgard S.E."/>
            <person name="Bellgard M.I."/>
        </authorList>
    </citation>
    <scope>NUCLEOTIDE SEQUENCE</scope>
    <source>
        <tissue evidence="1">Shoot tissue taken approximately 20 cm above the soil surface</tissue>
    </source>
</reference>
<name>A0A0A9VIW2_ARUDO</name>
<organism evidence="1">
    <name type="scientific">Arundo donax</name>
    <name type="common">Giant reed</name>
    <name type="synonym">Donax arundinaceus</name>
    <dbReference type="NCBI Taxonomy" id="35708"/>
    <lineage>
        <taxon>Eukaryota</taxon>
        <taxon>Viridiplantae</taxon>
        <taxon>Streptophyta</taxon>
        <taxon>Embryophyta</taxon>
        <taxon>Tracheophyta</taxon>
        <taxon>Spermatophyta</taxon>
        <taxon>Magnoliopsida</taxon>
        <taxon>Liliopsida</taxon>
        <taxon>Poales</taxon>
        <taxon>Poaceae</taxon>
        <taxon>PACMAD clade</taxon>
        <taxon>Arundinoideae</taxon>
        <taxon>Arundineae</taxon>
        <taxon>Arundo</taxon>
    </lineage>
</organism>
<sequence>MCGCALGLILGWAKYCDGLKLWVNRVVRVLGCKTQIT</sequence>
<proteinExistence type="predicted"/>
<dbReference type="AlphaFoldDB" id="A0A0A9VIW2"/>